<evidence type="ECO:0000313" key="2">
    <source>
        <dbReference type="Proteomes" id="UP000265000"/>
    </source>
</evidence>
<evidence type="ECO:0000313" key="1">
    <source>
        <dbReference type="Ensembl" id="ENSFHEP00000011134.1"/>
    </source>
</evidence>
<keyword evidence="2" id="KW-1185">Reference proteome</keyword>
<protein>
    <recommendedName>
        <fullName evidence="3">Reverse transcriptase domain-containing protein</fullName>
    </recommendedName>
</protein>
<dbReference type="AlphaFoldDB" id="A0A3Q2PE63"/>
<reference evidence="1" key="2">
    <citation type="submission" date="2025-09" db="UniProtKB">
        <authorList>
            <consortium name="Ensembl"/>
        </authorList>
    </citation>
    <scope>IDENTIFICATION</scope>
</reference>
<accession>A0A3Q2PE63</accession>
<dbReference type="STRING" id="8078.ENSFHEP00000011134"/>
<name>A0A3Q2PE63_FUNHE</name>
<proteinExistence type="predicted"/>
<sequence>MVSNDVLVQSDTGNQSALFILDINKLTVAVDYQILTCLTVVSFIQYLSDRSLCLAASNSRSSLSHLSFGVPQGSVLGPSFFAHGVEFYIFFKPYEVLKQHVLRTCLDCVLRALLVLGLPLRTKDILEEGAAVSLFRQLATLLEV</sequence>
<dbReference type="Proteomes" id="UP000265000">
    <property type="component" value="Unplaced"/>
</dbReference>
<evidence type="ECO:0008006" key="3">
    <source>
        <dbReference type="Google" id="ProtNLM"/>
    </source>
</evidence>
<dbReference type="Ensembl" id="ENSFHET00000018051.1">
    <property type="protein sequence ID" value="ENSFHEP00000011134.1"/>
    <property type="gene ID" value="ENSFHEG00000012533.1"/>
</dbReference>
<reference evidence="1" key="1">
    <citation type="submission" date="2025-08" db="UniProtKB">
        <authorList>
            <consortium name="Ensembl"/>
        </authorList>
    </citation>
    <scope>IDENTIFICATION</scope>
</reference>
<organism evidence="1 2">
    <name type="scientific">Fundulus heteroclitus</name>
    <name type="common">Killifish</name>
    <name type="synonym">Mummichog</name>
    <dbReference type="NCBI Taxonomy" id="8078"/>
    <lineage>
        <taxon>Eukaryota</taxon>
        <taxon>Metazoa</taxon>
        <taxon>Chordata</taxon>
        <taxon>Craniata</taxon>
        <taxon>Vertebrata</taxon>
        <taxon>Euteleostomi</taxon>
        <taxon>Actinopterygii</taxon>
        <taxon>Neopterygii</taxon>
        <taxon>Teleostei</taxon>
        <taxon>Neoteleostei</taxon>
        <taxon>Acanthomorphata</taxon>
        <taxon>Ovalentaria</taxon>
        <taxon>Atherinomorphae</taxon>
        <taxon>Cyprinodontiformes</taxon>
        <taxon>Fundulidae</taxon>
        <taxon>Fundulus</taxon>
    </lineage>
</organism>